<evidence type="ECO:0000256" key="1">
    <source>
        <dbReference type="ARBA" id="ARBA00012404"/>
    </source>
</evidence>
<dbReference type="GO" id="GO:0004106">
    <property type="term" value="F:chorismate mutase activity"/>
    <property type="evidence" value="ECO:0007669"/>
    <property type="project" value="UniProtKB-EC"/>
</dbReference>
<dbReference type="EMBL" id="JAAARO010000004">
    <property type="protein sequence ID" value="KAF5748956.1"/>
    <property type="molecule type" value="Genomic_DNA"/>
</dbReference>
<organism evidence="3 4">
    <name type="scientific">Tripterygium wilfordii</name>
    <name type="common">Thunder God vine</name>
    <dbReference type="NCBI Taxonomy" id="458696"/>
    <lineage>
        <taxon>Eukaryota</taxon>
        <taxon>Viridiplantae</taxon>
        <taxon>Streptophyta</taxon>
        <taxon>Embryophyta</taxon>
        <taxon>Tracheophyta</taxon>
        <taxon>Spermatophyta</taxon>
        <taxon>Magnoliopsida</taxon>
        <taxon>eudicotyledons</taxon>
        <taxon>Gunneridae</taxon>
        <taxon>Pentapetalae</taxon>
        <taxon>rosids</taxon>
        <taxon>fabids</taxon>
        <taxon>Celastrales</taxon>
        <taxon>Celastraceae</taxon>
        <taxon>Tripterygium</taxon>
    </lineage>
</organism>
<dbReference type="Proteomes" id="UP000593562">
    <property type="component" value="Unassembled WGS sequence"/>
</dbReference>
<sequence length="106" mass="12210">MKNLRHALILQRDGIIFSLLERSPYFYNADKHDPKALSAERFHPRTALLFIDLLLHNRWADTKARMSILFSPRLSFACLATASISAGSTSHCCFNYYKYCVGHVFQ</sequence>
<protein>
    <recommendedName>
        <fullName evidence="1">chorismate mutase</fullName>
        <ecNumber evidence="1">5.4.99.5</ecNumber>
    </recommendedName>
</protein>
<comment type="caution">
    <text evidence="3">The sequence shown here is derived from an EMBL/GenBank/DDBJ whole genome shotgun (WGS) entry which is preliminary data.</text>
</comment>
<evidence type="ECO:0000313" key="4">
    <source>
        <dbReference type="Proteomes" id="UP000593562"/>
    </source>
</evidence>
<keyword evidence="2" id="KW-0413">Isomerase</keyword>
<keyword evidence="4" id="KW-1185">Reference proteome</keyword>
<dbReference type="EC" id="5.4.99.5" evidence="1"/>
<name>A0A7J7DS46_TRIWF</name>
<dbReference type="InterPro" id="IPR037039">
    <property type="entry name" value="CM_AroQ_sf_eucaryotic"/>
</dbReference>
<dbReference type="InParanoid" id="A0A7J7DS46"/>
<reference evidence="3 4" key="1">
    <citation type="journal article" date="2020" name="Nat. Commun.">
        <title>Genome of Tripterygium wilfordii and identification of cytochrome P450 involved in triptolide biosynthesis.</title>
        <authorList>
            <person name="Tu L."/>
            <person name="Su P."/>
            <person name="Zhang Z."/>
            <person name="Gao L."/>
            <person name="Wang J."/>
            <person name="Hu T."/>
            <person name="Zhou J."/>
            <person name="Zhang Y."/>
            <person name="Zhao Y."/>
            <person name="Liu Y."/>
            <person name="Song Y."/>
            <person name="Tong Y."/>
            <person name="Lu Y."/>
            <person name="Yang J."/>
            <person name="Xu C."/>
            <person name="Jia M."/>
            <person name="Peters R.J."/>
            <person name="Huang L."/>
            <person name="Gao W."/>
        </authorList>
    </citation>
    <scope>NUCLEOTIDE SEQUENCE [LARGE SCALE GENOMIC DNA]</scope>
    <source>
        <strain evidence="4">cv. XIE 37</strain>
        <tissue evidence="3">Leaf</tissue>
    </source>
</reference>
<gene>
    <name evidence="3" type="ORF">HS088_TW04G00917</name>
</gene>
<proteinExistence type="predicted"/>
<evidence type="ECO:0000256" key="2">
    <source>
        <dbReference type="ARBA" id="ARBA00023235"/>
    </source>
</evidence>
<accession>A0A7J7DS46</accession>
<dbReference type="GO" id="GO:0009073">
    <property type="term" value="P:aromatic amino acid family biosynthetic process"/>
    <property type="evidence" value="ECO:0007669"/>
    <property type="project" value="InterPro"/>
</dbReference>
<dbReference type="Gene3D" id="1.10.590.10">
    <property type="entry name" value="Chorismate mutase, AroQ class superfamily, eukaryotic"/>
    <property type="match status" value="1"/>
</dbReference>
<dbReference type="AlphaFoldDB" id="A0A7J7DS46"/>
<evidence type="ECO:0000313" key="3">
    <source>
        <dbReference type="EMBL" id="KAF5748956.1"/>
    </source>
</evidence>